<dbReference type="InterPro" id="IPR027417">
    <property type="entry name" value="P-loop_NTPase"/>
</dbReference>
<dbReference type="SUPFAM" id="SSF52540">
    <property type="entry name" value="P-loop containing nucleoside triphosphate hydrolases"/>
    <property type="match status" value="2"/>
</dbReference>
<dbReference type="PANTHER" id="PTHR13710">
    <property type="entry name" value="DNA HELICASE RECQ FAMILY MEMBER"/>
    <property type="match status" value="1"/>
</dbReference>
<dbReference type="InterPro" id="IPR014001">
    <property type="entry name" value="Helicase_ATP-bd"/>
</dbReference>
<keyword evidence="11" id="KW-0238">DNA-binding</keyword>
<dbReference type="InterPro" id="IPR006293">
    <property type="entry name" value="DNA_helicase_ATP-dep_RecQ_bac"/>
</dbReference>
<dbReference type="InterPro" id="IPR010997">
    <property type="entry name" value="HRDC-like_sf"/>
</dbReference>
<evidence type="ECO:0000313" key="22">
    <source>
        <dbReference type="Proteomes" id="UP000663720"/>
    </source>
</evidence>
<dbReference type="Gene3D" id="3.40.50.300">
    <property type="entry name" value="P-loop containing nucleotide triphosphate hydrolases"/>
    <property type="match status" value="2"/>
</dbReference>
<dbReference type="Pfam" id="PF00570">
    <property type="entry name" value="HRDC"/>
    <property type="match status" value="1"/>
</dbReference>
<dbReference type="SMART" id="SM00956">
    <property type="entry name" value="RQC"/>
    <property type="match status" value="1"/>
</dbReference>
<evidence type="ECO:0000256" key="15">
    <source>
        <dbReference type="ARBA" id="ARBA00034617"/>
    </source>
</evidence>
<dbReference type="SMART" id="SM00341">
    <property type="entry name" value="HRDC"/>
    <property type="match status" value="1"/>
</dbReference>
<keyword evidence="8 21" id="KW-0347">Helicase</keyword>
<dbReference type="GO" id="GO:0016787">
    <property type="term" value="F:hydrolase activity"/>
    <property type="evidence" value="ECO:0007669"/>
    <property type="project" value="UniProtKB-KW"/>
</dbReference>
<dbReference type="GO" id="GO:0006281">
    <property type="term" value="P:DNA repair"/>
    <property type="evidence" value="ECO:0007669"/>
    <property type="project" value="UniProtKB-KW"/>
</dbReference>
<dbReference type="PANTHER" id="PTHR13710:SF105">
    <property type="entry name" value="ATP-DEPENDENT DNA HELICASE Q1"/>
    <property type="match status" value="1"/>
</dbReference>
<dbReference type="Gene3D" id="1.10.10.1390">
    <property type="entry name" value="ATP-dependent DNA helicase RecQ"/>
    <property type="match status" value="1"/>
</dbReference>
<keyword evidence="6" id="KW-0227">DNA damage</keyword>
<evidence type="ECO:0000256" key="4">
    <source>
        <dbReference type="ARBA" id="ARBA00022723"/>
    </source>
</evidence>
<evidence type="ECO:0000256" key="13">
    <source>
        <dbReference type="ARBA" id="ARBA00023204"/>
    </source>
</evidence>
<dbReference type="GO" id="GO:0043138">
    <property type="term" value="F:3'-5' DNA helicase activity"/>
    <property type="evidence" value="ECO:0007669"/>
    <property type="project" value="UniProtKB-EC"/>
</dbReference>
<name>A0A975GIT2_9BACT</name>
<dbReference type="AlphaFoldDB" id="A0A975GIT2"/>
<evidence type="ECO:0000256" key="11">
    <source>
        <dbReference type="ARBA" id="ARBA00023125"/>
    </source>
</evidence>
<dbReference type="GO" id="GO:0030894">
    <property type="term" value="C:replisome"/>
    <property type="evidence" value="ECO:0007669"/>
    <property type="project" value="TreeGrafter"/>
</dbReference>
<keyword evidence="5" id="KW-0547">Nucleotide-binding</keyword>
<dbReference type="RefSeq" id="WP_207688205.1">
    <property type="nucleotide sequence ID" value="NZ_CP061799.1"/>
</dbReference>
<evidence type="ECO:0000256" key="14">
    <source>
        <dbReference type="ARBA" id="ARBA00023235"/>
    </source>
</evidence>
<feature type="domain" description="Helicase C-terminal" evidence="20">
    <location>
        <begin position="228"/>
        <end position="378"/>
    </location>
</feature>
<feature type="region of interest" description="Disordered" evidence="17">
    <location>
        <begin position="623"/>
        <end position="644"/>
    </location>
</feature>
<keyword evidence="7" id="KW-0378">Hydrolase</keyword>
<dbReference type="GO" id="GO:0005524">
    <property type="term" value="F:ATP binding"/>
    <property type="evidence" value="ECO:0007669"/>
    <property type="project" value="UniProtKB-KW"/>
</dbReference>
<evidence type="ECO:0000259" key="18">
    <source>
        <dbReference type="PROSITE" id="PS50967"/>
    </source>
</evidence>
<dbReference type="GO" id="GO:0006310">
    <property type="term" value="P:DNA recombination"/>
    <property type="evidence" value="ECO:0007669"/>
    <property type="project" value="UniProtKB-UniRule"/>
</dbReference>
<keyword evidence="10" id="KW-0067">ATP-binding</keyword>
<keyword evidence="14" id="KW-0413">Isomerase</keyword>
<comment type="cofactor">
    <cofactor evidence="2">
        <name>Zn(2+)</name>
        <dbReference type="ChEBI" id="CHEBI:29105"/>
    </cofactor>
</comment>
<dbReference type="FunFam" id="3.40.50.300:FF:000156">
    <property type="entry name" value="ATP-dependent DNA helicase recQ"/>
    <property type="match status" value="1"/>
</dbReference>
<dbReference type="InterPro" id="IPR029491">
    <property type="entry name" value="Helicase_HTH"/>
</dbReference>
<reference evidence="21" key="1">
    <citation type="journal article" date="2021" name="Microb. Physiol.">
        <title>Proteogenomic Insights into the Physiology of Marine, Sulfate-Reducing, Filamentous Desulfonema limicola and Desulfonema magnum.</title>
        <authorList>
            <person name="Schnaars V."/>
            <person name="Wohlbrand L."/>
            <person name="Scheve S."/>
            <person name="Hinrichs C."/>
            <person name="Reinhardt R."/>
            <person name="Rabus R."/>
        </authorList>
    </citation>
    <scope>NUCLEOTIDE SEQUENCE</scope>
    <source>
        <strain evidence="21">5ac10</strain>
    </source>
</reference>
<dbReference type="FunFam" id="1.10.10.10:FF:000175">
    <property type="entry name" value="ATP-dependent DNA helicase RecQ"/>
    <property type="match status" value="1"/>
</dbReference>
<organism evidence="21 22">
    <name type="scientific">Desulfonema limicola</name>
    <dbReference type="NCBI Taxonomy" id="45656"/>
    <lineage>
        <taxon>Bacteria</taxon>
        <taxon>Pseudomonadati</taxon>
        <taxon>Thermodesulfobacteriota</taxon>
        <taxon>Desulfobacteria</taxon>
        <taxon>Desulfobacterales</taxon>
        <taxon>Desulfococcaceae</taxon>
        <taxon>Desulfonema</taxon>
    </lineage>
</organism>
<comment type="cofactor">
    <cofactor evidence="1">
        <name>Mg(2+)</name>
        <dbReference type="ChEBI" id="CHEBI:18420"/>
    </cofactor>
</comment>
<evidence type="ECO:0000256" key="3">
    <source>
        <dbReference type="ARBA" id="ARBA00005446"/>
    </source>
</evidence>
<evidence type="ECO:0000256" key="6">
    <source>
        <dbReference type="ARBA" id="ARBA00022763"/>
    </source>
</evidence>
<dbReference type="GO" id="GO:0003677">
    <property type="term" value="F:DNA binding"/>
    <property type="evidence" value="ECO:0007669"/>
    <property type="project" value="UniProtKB-KW"/>
</dbReference>
<evidence type="ECO:0000259" key="19">
    <source>
        <dbReference type="PROSITE" id="PS51192"/>
    </source>
</evidence>
<dbReference type="InterPro" id="IPR002121">
    <property type="entry name" value="HRDC_dom"/>
</dbReference>
<dbReference type="PROSITE" id="PS50967">
    <property type="entry name" value="HRDC"/>
    <property type="match status" value="1"/>
</dbReference>
<dbReference type="Pfam" id="PF09382">
    <property type="entry name" value="RQC"/>
    <property type="match status" value="1"/>
</dbReference>
<dbReference type="NCBIfam" id="TIGR00614">
    <property type="entry name" value="recQ_fam"/>
    <property type="match status" value="1"/>
</dbReference>
<dbReference type="GO" id="GO:0006260">
    <property type="term" value="P:DNA replication"/>
    <property type="evidence" value="ECO:0007669"/>
    <property type="project" value="InterPro"/>
</dbReference>
<proteinExistence type="inferred from homology"/>
<dbReference type="GO" id="GO:0043590">
    <property type="term" value="C:bacterial nucleoid"/>
    <property type="evidence" value="ECO:0007669"/>
    <property type="project" value="TreeGrafter"/>
</dbReference>
<evidence type="ECO:0000256" key="1">
    <source>
        <dbReference type="ARBA" id="ARBA00001946"/>
    </source>
</evidence>
<keyword evidence="13" id="KW-0234">DNA repair</keyword>
<dbReference type="PROSITE" id="PS51192">
    <property type="entry name" value="HELICASE_ATP_BIND_1"/>
    <property type="match status" value="1"/>
</dbReference>
<evidence type="ECO:0000256" key="7">
    <source>
        <dbReference type="ARBA" id="ARBA00022801"/>
    </source>
</evidence>
<evidence type="ECO:0000256" key="2">
    <source>
        <dbReference type="ARBA" id="ARBA00001947"/>
    </source>
</evidence>
<dbReference type="Pfam" id="PF14493">
    <property type="entry name" value="HTH_40"/>
    <property type="match status" value="1"/>
</dbReference>
<evidence type="ECO:0000256" key="5">
    <source>
        <dbReference type="ARBA" id="ARBA00022741"/>
    </source>
</evidence>
<evidence type="ECO:0000256" key="17">
    <source>
        <dbReference type="SAM" id="MobiDB-lite"/>
    </source>
</evidence>
<keyword evidence="9" id="KW-0862">Zinc</keyword>
<dbReference type="EMBL" id="CP061799">
    <property type="protein sequence ID" value="QTA82258.1"/>
    <property type="molecule type" value="Genomic_DNA"/>
</dbReference>
<dbReference type="CDD" id="cd18794">
    <property type="entry name" value="SF2_C_RecQ"/>
    <property type="match status" value="1"/>
</dbReference>
<keyword evidence="22" id="KW-1185">Reference proteome</keyword>
<dbReference type="PROSITE" id="PS51194">
    <property type="entry name" value="HELICASE_CTER"/>
    <property type="match status" value="1"/>
</dbReference>
<feature type="domain" description="HRDC" evidence="18">
    <location>
        <begin position="545"/>
        <end position="625"/>
    </location>
</feature>
<accession>A0A975GIT2</accession>
<dbReference type="InterPro" id="IPR032284">
    <property type="entry name" value="RecQ_Zn-bd"/>
</dbReference>
<evidence type="ECO:0000256" key="16">
    <source>
        <dbReference type="NCBIfam" id="TIGR01389"/>
    </source>
</evidence>
<protein>
    <recommendedName>
        <fullName evidence="16">DNA helicase RecQ</fullName>
        <ecNumber evidence="16">5.6.2.4</ecNumber>
    </recommendedName>
</protein>
<dbReference type="GO" id="GO:0046872">
    <property type="term" value="F:metal ion binding"/>
    <property type="evidence" value="ECO:0007669"/>
    <property type="project" value="UniProtKB-KW"/>
</dbReference>
<dbReference type="Proteomes" id="UP000663720">
    <property type="component" value="Chromosome"/>
</dbReference>
<dbReference type="NCBIfam" id="TIGR01389">
    <property type="entry name" value="recQ"/>
    <property type="match status" value="1"/>
</dbReference>
<dbReference type="InterPro" id="IPR001650">
    <property type="entry name" value="Helicase_C-like"/>
</dbReference>
<dbReference type="EC" id="5.6.2.4" evidence="16"/>
<dbReference type="Pfam" id="PF00270">
    <property type="entry name" value="DEAD"/>
    <property type="match status" value="1"/>
</dbReference>
<dbReference type="InterPro" id="IPR044876">
    <property type="entry name" value="HRDC_dom_sf"/>
</dbReference>
<keyword evidence="12" id="KW-0233">DNA recombination</keyword>
<evidence type="ECO:0000256" key="8">
    <source>
        <dbReference type="ARBA" id="ARBA00022806"/>
    </source>
</evidence>
<keyword evidence="4" id="KW-0479">Metal-binding</keyword>
<sequence length="753" mass="85740">MNYNNFHVREPLGTVMSPKEILRNYFGYDNFRKHQKDIIHKIISGRDAFVLMPTGSGKSLCYQIPAMIRPGVGIVISPLIALMQDQTDALKQMGIRAEFLNSSLAYEQAKAVEQRVLSGQTDLLYVAPERLVTSSFQYLLSQTRVSLFAIDEAHCISQWGHDFRPEYLQISFFLQNYPGVPRIALTATADNVTRREILAKLNLVHAPRFISSFDRPNICYRVEPRQNAIKQLSDFIKTEHRGNSGIVYCLSRNQTEQTAQQLSRQGFTAIPYHAGLDSKIRMNHQRRFLREDGIIIVATIAFGMGIDKPDVRFVAHAGMPHSMEAYYQETGRAGRDGLPSDAWMLYSLADVITLRRILEKSEGSEQFKRIRQKKAEAMLGYCETTRCRRQVLLGYFDEKLEKPCGNCDVCRGKIETWDGTIAAQKALSCVYRTGQRFGAEHLSNVLLGISNEKISYFKHDRVSTFGIGTELSKKEWKSVFRQLAAAGLLCVDVESKGGFYLSPASKAVLRGEQEVRFRKDPVPAKDTARLRKFRSAGTEEYEFNDPASLELWKNLKALRLKIARERDLPPFAIFHDRTLRELVIHLPSSFSEMEMIFGIGKKKLEQFGNQFLEQLELHIQKYGKPDRTSSHSLQNKDTIEEESNSSSIYSSTVLETLEYIQKGFCPQDIAEKRGLKTSTIYNHLADIIDAGRLSVDEVVSLDKSEIKSIEDALRGLPEDQKNVLKPVFEKFEGRYDYGILRCVRSGLWADKIK</sequence>
<dbReference type="Gene3D" id="1.10.10.10">
    <property type="entry name" value="Winged helix-like DNA-binding domain superfamily/Winged helix DNA-binding domain"/>
    <property type="match status" value="1"/>
</dbReference>
<dbReference type="InterPro" id="IPR004589">
    <property type="entry name" value="DNA_helicase_ATP-dep_RecQ"/>
</dbReference>
<evidence type="ECO:0000256" key="10">
    <source>
        <dbReference type="ARBA" id="ARBA00022840"/>
    </source>
</evidence>
<dbReference type="InterPro" id="IPR036388">
    <property type="entry name" value="WH-like_DNA-bd_sf"/>
</dbReference>
<dbReference type="KEGG" id="dli:dnl_46310"/>
<dbReference type="InterPro" id="IPR018982">
    <property type="entry name" value="RQC_domain"/>
</dbReference>
<dbReference type="SMART" id="SM00490">
    <property type="entry name" value="HELICc"/>
    <property type="match status" value="1"/>
</dbReference>
<dbReference type="Pfam" id="PF16124">
    <property type="entry name" value="RecQ_Zn_bind"/>
    <property type="match status" value="1"/>
</dbReference>
<dbReference type="GO" id="GO:0009432">
    <property type="term" value="P:SOS response"/>
    <property type="evidence" value="ECO:0007669"/>
    <property type="project" value="UniProtKB-UniRule"/>
</dbReference>
<dbReference type="SUPFAM" id="SSF47819">
    <property type="entry name" value="HRDC-like"/>
    <property type="match status" value="1"/>
</dbReference>
<evidence type="ECO:0000256" key="9">
    <source>
        <dbReference type="ARBA" id="ARBA00022833"/>
    </source>
</evidence>
<dbReference type="Pfam" id="PF00271">
    <property type="entry name" value="Helicase_C"/>
    <property type="match status" value="1"/>
</dbReference>
<dbReference type="SMART" id="SM00487">
    <property type="entry name" value="DEXDc"/>
    <property type="match status" value="1"/>
</dbReference>
<evidence type="ECO:0000259" key="20">
    <source>
        <dbReference type="PROSITE" id="PS51194"/>
    </source>
</evidence>
<dbReference type="GO" id="GO:0009378">
    <property type="term" value="F:four-way junction helicase activity"/>
    <property type="evidence" value="ECO:0007669"/>
    <property type="project" value="TreeGrafter"/>
</dbReference>
<comment type="catalytic activity">
    <reaction evidence="15">
        <text>Couples ATP hydrolysis with the unwinding of duplex DNA by translocating in the 3'-5' direction.</text>
        <dbReference type="EC" id="5.6.2.4"/>
    </reaction>
</comment>
<dbReference type="Gene3D" id="1.10.150.80">
    <property type="entry name" value="HRDC domain"/>
    <property type="match status" value="1"/>
</dbReference>
<dbReference type="FunFam" id="3.40.50.300:FF:000296">
    <property type="entry name" value="ATP-dependent DNA helicase RecQ"/>
    <property type="match status" value="1"/>
</dbReference>
<dbReference type="CDD" id="cd17920">
    <property type="entry name" value="DEXHc_RecQ"/>
    <property type="match status" value="1"/>
</dbReference>
<gene>
    <name evidence="21" type="primary">recQ</name>
    <name evidence="21" type="ORF">dnl_46310</name>
</gene>
<dbReference type="InterPro" id="IPR011545">
    <property type="entry name" value="DEAD/DEAH_box_helicase_dom"/>
</dbReference>
<evidence type="ECO:0000256" key="12">
    <source>
        <dbReference type="ARBA" id="ARBA00023172"/>
    </source>
</evidence>
<evidence type="ECO:0000313" key="21">
    <source>
        <dbReference type="EMBL" id="QTA82258.1"/>
    </source>
</evidence>
<comment type="similarity">
    <text evidence="3">Belongs to the helicase family. RecQ subfamily.</text>
</comment>
<feature type="domain" description="Helicase ATP-binding" evidence="19">
    <location>
        <begin position="39"/>
        <end position="207"/>
    </location>
</feature>
<dbReference type="GO" id="GO:0005737">
    <property type="term" value="C:cytoplasm"/>
    <property type="evidence" value="ECO:0007669"/>
    <property type="project" value="TreeGrafter"/>
</dbReference>